<gene>
    <name evidence="3" type="primary">gspM</name>
    <name evidence="3" type="ORF">dnl_07900</name>
</gene>
<evidence type="ECO:0000256" key="1">
    <source>
        <dbReference type="SAM" id="Coils"/>
    </source>
</evidence>
<feature type="coiled-coil region" evidence="1">
    <location>
        <begin position="35"/>
        <end position="68"/>
    </location>
</feature>
<sequence>MKLSQLSTREKYALAAGISFIFIYILIEFIISPYLDKQEQVKRELKAKSETLAQMQQLKSEFQLLKEKSKLAEKYFEARPKGFTLFSFLDTLAGKADIKDNIAYMKPSKSKPKDSPYNVSLVELKLQGINLKQLTPYLHMVETSKNMVFIRRVSITKTGKEGFIDAIIQVETFES</sequence>
<dbReference type="Pfam" id="PF04612">
    <property type="entry name" value="T2SSM"/>
    <property type="match status" value="1"/>
</dbReference>
<dbReference type="EMBL" id="CP061799">
    <property type="protein sequence ID" value="QTA78566.1"/>
    <property type="molecule type" value="Genomic_DNA"/>
</dbReference>
<dbReference type="RefSeq" id="WP_207690401.1">
    <property type="nucleotide sequence ID" value="NZ_CP061799.1"/>
</dbReference>
<dbReference type="KEGG" id="dli:dnl_07900"/>
<keyword evidence="4" id="KW-1185">Reference proteome</keyword>
<keyword evidence="1" id="KW-0175">Coiled coil</keyword>
<dbReference type="Proteomes" id="UP000663720">
    <property type="component" value="Chromosome"/>
</dbReference>
<keyword evidence="2" id="KW-0472">Membrane</keyword>
<evidence type="ECO:0000313" key="3">
    <source>
        <dbReference type="EMBL" id="QTA78566.1"/>
    </source>
</evidence>
<organism evidence="3 4">
    <name type="scientific">Desulfonema limicola</name>
    <dbReference type="NCBI Taxonomy" id="45656"/>
    <lineage>
        <taxon>Bacteria</taxon>
        <taxon>Pseudomonadati</taxon>
        <taxon>Thermodesulfobacteriota</taxon>
        <taxon>Desulfobacteria</taxon>
        <taxon>Desulfobacterales</taxon>
        <taxon>Desulfococcaceae</taxon>
        <taxon>Desulfonema</taxon>
    </lineage>
</organism>
<reference evidence="3" key="1">
    <citation type="journal article" date="2021" name="Microb. Physiol.">
        <title>Proteogenomic Insights into the Physiology of Marine, Sulfate-Reducing, Filamentous Desulfonema limicola and Desulfonema magnum.</title>
        <authorList>
            <person name="Schnaars V."/>
            <person name="Wohlbrand L."/>
            <person name="Scheve S."/>
            <person name="Hinrichs C."/>
            <person name="Reinhardt R."/>
            <person name="Rabus R."/>
        </authorList>
    </citation>
    <scope>NUCLEOTIDE SEQUENCE</scope>
    <source>
        <strain evidence="3">5ac10</strain>
    </source>
</reference>
<dbReference type="GO" id="GO:0015627">
    <property type="term" value="C:type II protein secretion system complex"/>
    <property type="evidence" value="ECO:0007669"/>
    <property type="project" value="InterPro"/>
</dbReference>
<keyword evidence="2" id="KW-0812">Transmembrane</keyword>
<accession>A0A975GET5</accession>
<protein>
    <submittedName>
        <fullName evidence="3">Type II secretion system protein M</fullName>
    </submittedName>
</protein>
<proteinExistence type="predicted"/>
<dbReference type="InterPro" id="IPR007690">
    <property type="entry name" value="T2SS_GspM"/>
</dbReference>
<name>A0A975GET5_9BACT</name>
<keyword evidence="2" id="KW-1133">Transmembrane helix</keyword>
<feature type="transmembrane region" description="Helical" evidence="2">
    <location>
        <begin position="12"/>
        <end position="35"/>
    </location>
</feature>
<dbReference type="AlphaFoldDB" id="A0A975GET5"/>
<evidence type="ECO:0000313" key="4">
    <source>
        <dbReference type="Proteomes" id="UP000663720"/>
    </source>
</evidence>
<evidence type="ECO:0000256" key="2">
    <source>
        <dbReference type="SAM" id="Phobius"/>
    </source>
</evidence>
<dbReference type="GO" id="GO:0015628">
    <property type="term" value="P:protein secretion by the type II secretion system"/>
    <property type="evidence" value="ECO:0007669"/>
    <property type="project" value="InterPro"/>
</dbReference>